<evidence type="ECO:0000256" key="2">
    <source>
        <dbReference type="SAM" id="MobiDB-lite"/>
    </source>
</evidence>
<keyword evidence="3" id="KW-0472">Membrane</keyword>
<feature type="transmembrane region" description="Helical" evidence="3">
    <location>
        <begin position="70"/>
        <end position="92"/>
    </location>
</feature>
<feature type="coiled-coil region" evidence="1">
    <location>
        <begin position="158"/>
        <end position="192"/>
    </location>
</feature>
<feature type="domain" description="Phospholipase A2-like" evidence="4">
    <location>
        <begin position="1"/>
        <end position="57"/>
    </location>
</feature>
<dbReference type="Pfam" id="PF08398">
    <property type="entry name" value="Phospholip_A2_4"/>
    <property type="match status" value="1"/>
</dbReference>
<evidence type="ECO:0000313" key="6">
    <source>
        <dbReference type="Proteomes" id="UP001162164"/>
    </source>
</evidence>
<evidence type="ECO:0000259" key="4">
    <source>
        <dbReference type="Pfam" id="PF08398"/>
    </source>
</evidence>
<gene>
    <name evidence="5" type="ORF">NQ317_017923</name>
</gene>
<proteinExistence type="predicted"/>
<name>A0ABQ9J4Y3_9CUCU</name>
<dbReference type="InterPro" id="IPR013607">
    <property type="entry name" value="Phospholipase_A2-like"/>
</dbReference>
<accession>A0ABQ9J4Y3</accession>
<reference evidence="5" key="1">
    <citation type="journal article" date="2023" name="Insect Mol. Biol.">
        <title>Genome sequencing provides insights into the evolution of gene families encoding plant cell wall-degrading enzymes in longhorned beetles.</title>
        <authorList>
            <person name="Shin N.R."/>
            <person name="Okamura Y."/>
            <person name="Kirsch R."/>
            <person name="Pauchet Y."/>
        </authorList>
    </citation>
    <scope>NUCLEOTIDE SEQUENCE</scope>
    <source>
        <strain evidence="5">MMC_N1</strain>
    </source>
</reference>
<organism evidence="5 6">
    <name type="scientific">Molorchus minor</name>
    <dbReference type="NCBI Taxonomy" id="1323400"/>
    <lineage>
        <taxon>Eukaryota</taxon>
        <taxon>Metazoa</taxon>
        <taxon>Ecdysozoa</taxon>
        <taxon>Arthropoda</taxon>
        <taxon>Hexapoda</taxon>
        <taxon>Insecta</taxon>
        <taxon>Pterygota</taxon>
        <taxon>Neoptera</taxon>
        <taxon>Endopterygota</taxon>
        <taxon>Coleoptera</taxon>
        <taxon>Polyphaga</taxon>
        <taxon>Cucujiformia</taxon>
        <taxon>Chrysomeloidea</taxon>
        <taxon>Cerambycidae</taxon>
        <taxon>Lamiinae</taxon>
        <taxon>Monochamini</taxon>
        <taxon>Molorchus</taxon>
    </lineage>
</organism>
<dbReference type="InterPro" id="IPR036444">
    <property type="entry name" value="PLipase_A2_dom_sf"/>
</dbReference>
<evidence type="ECO:0000256" key="3">
    <source>
        <dbReference type="SAM" id="Phobius"/>
    </source>
</evidence>
<keyword evidence="6" id="KW-1185">Reference proteome</keyword>
<sequence>MHIPGYQYCGPGTKPRKRLERGDTGINPLDEACKVHDRTYSKFEDTATRNIADEELAASASPKMGGFLPFLLPLLGSLGAVAGGAATIAKAVNDAKTNRKELEEQKSHNGWHESAVPTQTKRTGLNIIEEDDNTSRPKYYHHQHLPKPQPNCLLIPKERKYRENIRTLQSENKGLTENVEKLENKLEIFQKDVLENITLKQYLKLTLNFVVL</sequence>
<feature type="region of interest" description="Disordered" evidence="2">
    <location>
        <begin position="1"/>
        <end position="25"/>
    </location>
</feature>
<keyword evidence="3" id="KW-1133">Transmembrane helix</keyword>
<dbReference type="Proteomes" id="UP001162164">
    <property type="component" value="Unassembled WGS sequence"/>
</dbReference>
<keyword evidence="3" id="KW-0812">Transmembrane</keyword>
<keyword evidence="1" id="KW-0175">Coiled coil</keyword>
<comment type="caution">
    <text evidence="5">The sequence shown here is derived from an EMBL/GenBank/DDBJ whole genome shotgun (WGS) entry which is preliminary data.</text>
</comment>
<protein>
    <recommendedName>
        <fullName evidence="4">Phospholipase A2-like domain-containing protein</fullName>
    </recommendedName>
</protein>
<dbReference type="Gene3D" id="1.20.90.10">
    <property type="entry name" value="Phospholipase A2 domain"/>
    <property type="match status" value="1"/>
</dbReference>
<dbReference type="EMBL" id="JAPWTJ010001226">
    <property type="protein sequence ID" value="KAJ8973150.1"/>
    <property type="molecule type" value="Genomic_DNA"/>
</dbReference>
<evidence type="ECO:0000313" key="5">
    <source>
        <dbReference type="EMBL" id="KAJ8973150.1"/>
    </source>
</evidence>
<evidence type="ECO:0000256" key="1">
    <source>
        <dbReference type="SAM" id="Coils"/>
    </source>
</evidence>